<dbReference type="InterPro" id="IPR008279">
    <property type="entry name" value="PEP-util_enz_mobile_dom"/>
</dbReference>
<dbReference type="GO" id="GO:0008965">
    <property type="term" value="F:phosphoenolpyruvate-protein phosphotransferase activity"/>
    <property type="evidence" value="ECO:0007669"/>
    <property type="project" value="UniProtKB-EC"/>
</dbReference>
<keyword evidence="13 16" id="KW-0418">Kinase</keyword>
<dbReference type="InterPro" id="IPR040442">
    <property type="entry name" value="Pyrv_kinase-like_dom_sf"/>
</dbReference>
<dbReference type="PANTHER" id="PTHR46244">
    <property type="entry name" value="PHOSPHOENOLPYRUVATE-PROTEIN PHOSPHOTRANSFERASE"/>
    <property type="match status" value="1"/>
</dbReference>
<dbReference type="NCBIfam" id="TIGR01417">
    <property type="entry name" value="PTS_I_fam"/>
    <property type="match status" value="1"/>
</dbReference>
<comment type="similarity">
    <text evidence="4 16">Belongs to the PEP-utilizing enzyme family.</text>
</comment>
<comment type="subcellular location">
    <subcellularLocation>
        <location evidence="3 16">Cytoplasm</location>
    </subcellularLocation>
</comment>
<feature type="active site" description="Tele-phosphohistidine intermediate" evidence="17">
    <location>
        <position position="214"/>
    </location>
</feature>
<evidence type="ECO:0000259" key="23">
    <source>
        <dbReference type="Pfam" id="PF02896"/>
    </source>
</evidence>
<evidence type="ECO:0000256" key="3">
    <source>
        <dbReference type="ARBA" id="ARBA00004496"/>
    </source>
</evidence>
<dbReference type="InterPro" id="IPR000121">
    <property type="entry name" value="PEP_util_C"/>
</dbReference>
<feature type="binding site" evidence="18">
    <location>
        <position position="495"/>
    </location>
    <ligand>
        <name>phosphoenolpyruvate</name>
        <dbReference type="ChEBI" id="CHEBI:58702"/>
    </ligand>
</feature>
<name>A0A3S3QNS2_9BACT</name>
<dbReference type="Proteomes" id="UP000287853">
    <property type="component" value="Unassembled WGS sequence"/>
</dbReference>
<keyword evidence="11 16" id="KW-0598">Phosphotransferase system</keyword>
<evidence type="ECO:0000256" key="4">
    <source>
        <dbReference type="ARBA" id="ARBA00007837"/>
    </source>
</evidence>
<dbReference type="Gene3D" id="3.50.30.10">
    <property type="entry name" value="Phosphohistidine domain"/>
    <property type="match status" value="1"/>
</dbReference>
<evidence type="ECO:0000256" key="16">
    <source>
        <dbReference type="PIRNR" id="PIRNR000732"/>
    </source>
</evidence>
<accession>A0A3S3QNS2</accession>
<comment type="cofactor">
    <cofactor evidence="2 16 19">
        <name>Mg(2+)</name>
        <dbReference type="ChEBI" id="CHEBI:18420"/>
    </cofactor>
</comment>
<keyword evidence="8 16" id="KW-0963">Cytoplasm</keyword>
<keyword evidence="9 16" id="KW-0762">Sugar transport</keyword>
<sequence length="610" mass="68355">MAGVEETEQVKGATREDTQAADREPETLYGISGSPGIVVGRAVVLRPRSDDLVRYRLEKEAIQAEQERFQEAVDQAEQELKDLRSKFEGDLSDTLTIMDSHIRMLRDRMILDQTANLIEQKQINAEWALSRALYLVKKKFDHIADEYIRDRFADVEYVVNLLQEQLSEHGQQFPTGFAEPVIVVSEDFTPADTVRMQSEKVLGFLTEKGGTTSHTAIVARSLGLPAVVGVENITERCRTGDMIILDGYDGRVCLSPTMDQQKLYQEYDRQHRAFSEELSWYIHLASETLDGLRVRLSANIEIPNEIEGVTYYGADGIGLFRSEFGYFQQKHLPDEETLFSVYQDLVIALDPQPVTIRTLDVGGDKLAIQLPGNKFKALHERNPALGLRSIRLSLREKTLFVTQLRALLRASAFGRLRILLPLISLLSELKQVQEIIGQVMMDLTDEGVPFDPDIEIGIMVEVPSAVTMADVLAAEVDFFSIGTNDLIQYSLAIDRGNEYVAKMYDPLHPAVLRMISRTVEAGHAQGIEVALCGEMAGDVFMAPVLLGLGLDELSMRPSAIPHVKRLLRHSTSRRLTDLAKQILKCGDGMETRALLDCYLASNAGEWRERS</sequence>
<evidence type="ECO:0000256" key="19">
    <source>
        <dbReference type="PIRSR" id="PIRSR000732-3"/>
    </source>
</evidence>
<dbReference type="PROSITE" id="PS00742">
    <property type="entry name" value="PEP_ENZYMES_2"/>
    <property type="match status" value="1"/>
</dbReference>
<evidence type="ECO:0000256" key="15">
    <source>
        <dbReference type="ARBA" id="ARBA00033235"/>
    </source>
</evidence>
<evidence type="ECO:0000256" key="18">
    <source>
        <dbReference type="PIRSR" id="PIRSR000732-2"/>
    </source>
</evidence>
<dbReference type="InterPro" id="IPR008731">
    <property type="entry name" value="PTS_EIN"/>
</dbReference>
<dbReference type="InterPro" id="IPR006318">
    <property type="entry name" value="PTS_EI-like"/>
</dbReference>
<evidence type="ECO:0000313" key="25">
    <source>
        <dbReference type="EMBL" id="RWX43251.1"/>
    </source>
</evidence>
<keyword evidence="26" id="KW-1185">Reference proteome</keyword>
<dbReference type="PIRSF" id="PIRSF000732">
    <property type="entry name" value="PTS_enzyme_I"/>
    <property type="match status" value="1"/>
</dbReference>
<proteinExistence type="inferred from homology"/>
<evidence type="ECO:0000256" key="9">
    <source>
        <dbReference type="ARBA" id="ARBA00022597"/>
    </source>
</evidence>
<evidence type="ECO:0000256" key="2">
    <source>
        <dbReference type="ARBA" id="ARBA00001946"/>
    </source>
</evidence>
<evidence type="ECO:0000256" key="10">
    <source>
        <dbReference type="ARBA" id="ARBA00022679"/>
    </source>
</evidence>
<comment type="catalytic activity">
    <reaction evidence="1 16">
        <text>L-histidyl-[protein] + phosphoenolpyruvate = N(pros)-phospho-L-histidyl-[protein] + pyruvate</text>
        <dbReference type="Rhea" id="RHEA:23880"/>
        <dbReference type="Rhea" id="RHEA-COMP:9745"/>
        <dbReference type="Rhea" id="RHEA-COMP:9746"/>
        <dbReference type="ChEBI" id="CHEBI:15361"/>
        <dbReference type="ChEBI" id="CHEBI:29979"/>
        <dbReference type="ChEBI" id="CHEBI:58702"/>
        <dbReference type="ChEBI" id="CHEBI:64837"/>
        <dbReference type="EC" id="2.7.3.9"/>
    </reaction>
</comment>
<feature type="domain" description="PEP-utilising enzyme mobile" evidence="22">
    <location>
        <begin position="178"/>
        <end position="250"/>
    </location>
</feature>
<gene>
    <name evidence="25" type="ORF">H206_03012</name>
</gene>
<dbReference type="GO" id="GO:0046872">
    <property type="term" value="F:metal ion binding"/>
    <property type="evidence" value="ECO:0007669"/>
    <property type="project" value="UniProtKB-KW"/>
</dbReference>
<dbReference type="InterPro" id="IPR036618">
    <property type="entry name" value="PtsI_HPr-bd_sf"/>
</dbReference>
<dbReference type="PRINTS" id="PR01736">
    <property type="entry name" value="PHPHTRNFRASE"/>
</dbReference>
<evidence type="ECO:0000259" key="22">
    <source>
        <dbReference type="Pfam" id="PF00391"/>
    </source>
</evidence>
<evidence type="ECO:0000256" key="8">
    <source>
        <dbReference type="ARBA" id="ARBA00022490"/>
    </source>
</evidence>
<feature type="compositionally biased region" description="Basic and acidic residues" evidence="21">
    <location>
        <begin position="13"/>
        <end position="26"/>
    </location>
</feature>
<evidence type="ECO:0000256" key="13">
    <source>
        <dbReference type="ARBA" id="ARBA00022777"/>
    </source>
</evidence>
<feature type="domain" description="PEP-utilising enzyme C-terminal" evidence="23">
    <location>
        <begin position="283"/>
        <end position="570"/>
    </location>
</feature>
<evidence type="ECO:0000256" key="17">
    <source>
        <dbReference type="PIRSR" id="PIRSR000732-1"/>
    </source>
</evidence>
<feature type="binding site" evidence="19">
    <location>
        <position position="485"/>
    </location>
    <ligand>
        <name>Mg(2+)</name>
        <dbReference type="ChEBI" id="CHEBI:18420"/>
    </ligand>
</feature>
<dbReference type="SUPFAM" id="SSF52009">
    <property type="entry name" value="Phosphohistidine domain"/>
    <property type="match status" value="1"/>
</dbReference>
<dbReference type="EC" id="2.7.3.9" evidence="5 16"/>
<dbReference type="InterPro" id="IPR018274">
    <property type="entry name" value="PEP_util_AS"/>
</dbReference>
<evidence type="ECO:0000256" key="20">
    <source>
        <dbReference type="SAM" id="Coils"/>
    </source>
</evidence>
<evidence type="ECO:0000256" key="6">
    <source>
        <dbReference type="ARBA" id="ARBA00016544"/>
    </source>
</evidence>
<dbReference type="InterPro" id="IPR015813">
    <property type="entry name" value="Pyrv/PenolPyrv_kinase-like_dom"/>
</dbReference>
<keyword evidence="20" id="KW-0175">Coiled coil</keyword>
<feature type="binding site" evidence="18">
    <location>
        <position position="357"/>
    </location>
    <ligand>
        <name>phosphoenolpyruvate</name>
        <dbReference type="ChEBI" id="CHEBI:58702"/>
    </ligand>
</feature>
<evidence type="ECO:0000256" key="12">
    <source>
        <dbReference type="ARBA" id="ARBA00022723"/>
    </source>
</evidence>
<dbReference type="SUPFAM" id="SSF47831">
    <property type="entry name" value="Enzyme I of the PEP:sugar phosphotransferase system HPr-binding (sub)domain"/>
    <property type="match status" value="1"/>
</dbReference>
<dbReference type="InterPro" id="IPR024692">
    <property type="entry name" value="PTS_EI"/>
</dbReference>
<dbReference type="InterPro" id="IPR050499">
    <property type="entry name" value="PEP-utilizing_PTS_enzyme"/>
</dbReference>
<comment type="function">
    <text evidence="16">General (non sugar-specific) component of the phosphoenolpyruvate-dependent sugar phosphotransferase system (sugar PTS). This major carbohydrate active-transport system catalyzes the phosphorylation of incoming sugar substrates concomitantly with their translocation across the cell membrane. Enzyme I transfers the phosphoryl group from phosphoenolpyruvate (PEP) to the phosphoryl carrier protein (HPr).</text>
</comment>
<protein>
    <recommendedName>
        <fullName evidence="6 16">Phosphoenolpyruvate-protein phosphotransferase</fullName>
        <ecNumber evidence="5 16">2.7.3.9</ecNumber>
    </recommendedName>
    <alternativeName>
        <fullName evidence="15 16">Phosphotransferase system, enzyme I</fullName>
    </alternativeName>
</protein>
<comment type="caution">
    <text evidence="25">The sequence shown here is derived from an EMBL/GenBank/DDBJ whole genome shotgun (WGS) entry which is preliminary data.</text>
</comment>
<reference evidence="25 26" key="1">
    <citation type="submission" date="2017-01" db="EMBL/GenBank/DDBJ databases">
        <title>The cable genome- insights into the physiology and evolution of filamentous bacteria capable of sulfide oxidation via long distance electron transfer.</title>
        <authorList>
            <person name="Schreiber L."/>
            <person name="Bjerg J.T."/>
            <person name="Boggild A."/>
            <person name="Van De Vossenberg J."/>
            <person name="Meysman F."/>
            <person name="Nielsen L.P."/>
            <person name="Schramm A."/>
            <person name="Kjeldsen K.U."/>
        </authorList>
    </citation>
    <scope>NUCLEOTIDE SEQUENCE [LARGE SCALE GENOMIC DNA]</scope>
    <source>
        <strain evidence="25">MCF</strain>
    </source>
</reference>
<dbReference type="Pfam" id="PF02896">
    <property type="entry name" value="PEP-utilizers_C"/>
    <property type="match status" value="1"/>
</dbReference>
<dbReference type="GO" id="GO:0009401">
    <property type="term" value="P:phosphoenolpyruvate-dependent sugar phosphotransferase system"/>
    <property type="evidence" value="ECO:0007669"/>
    <property type="project" value="UniProtKB-KW"/>
</dbReference>
<dbReference type="Gene3D" id="3.20.20.60">
    <property type="entry name" value="Phosphoenolpyruvate-binding domains"/>
    <property type="match status" value="1"/>
</dbReference>
<dbReference type="EMBL" id="MTKO01000126">
    <property type="protein sequence ID" value="RWX43251.1"/>
    <property type="molecule type" value="Genomic_DNA"/>
</dbReference>
<dbReference type="SUPFAM" id="SSF51621">
    <property type="entry name" value="Phosphoenolpyruvate/pyruvate domain"/>
    <property type="match status" value="1"/>
</dbReference>
<evidence type="ECO:0000256" key="7">
    <source>
        <dbReference type="ARBA" id="ARBA00022448"/>
    </source>
</evidence>
<dbReference type="InterPro" id="IPR036637">
    <property type="entry name" value="Phosphohistidine_dom_sf"/>
</dbReference>
<feature type="binding site" evidence="18">
    <location>
        <begin position="484"/>
        <end position="485"/>
    </location>
    <ligand>
        <name>phosphoenolpyruvate</name>
        <dbReference type="ChEBI" id="CHEBI:58702"/>
    </ligand>
</feature>
<dbReference type="PROSITE" id="PS00370">
    <property type="entry name" value="PEP_ENZYMES_PHOS_SITE"/>
    <property type="match status" value="1"/>
</dbReference>
<dbReference type="Gene3D" id="1.10.274.10">
    <property type="entry name" value="PtsI, HPr-binding domain"/>
    <property type="match status" value="1"/>
</dbReference>
<evidence type="ECO:0000256" key="21">
    <source>
        <dbReference type="SAM" id="MobiDB-lite"/>
    </source>
</evidence>
<evidence type="ECO:0000256" key="14">
    <source>
        <dbReference type="ARBA" id="ARBA00022842"/>
    </source>
</evidence>
<keyword evidence="12 16" id="KW-0479">Metal-binding</keyword>
<feature type="active site" description="Proton donor" evidence="17">
    <location>
        <position position="532"/>
    </location>
</feature>
<dbReference type="GO" id="GO:0005737">
    <property type="term" value="C:cytoplasm"/>
    <property type="evidence" value="ECO:0007669"/>
    <property type="project" value="UniProtKB-SubCell"/>
</dbReference>
<dbReference type="InterPro" id="IPR023151">
    <property type="entry name" value="PEP_util_CS"/>
</dbReference>
<dbReference type="GO" id="GO:0016301">
    <property type="term" value="F:kinase activity"/>
    <property type="evidence" value="ECO:0007669"/>
    <property type="project" value="UniProtKB-KW"/>
</dbReference>
<feature type="coiled-coil region" evidence="20">
    <location>
        <begin position="52"/>
        <end position="93"/>
    </location>
</feature>
<keyword evidence="14 16" id="KW-0460">Magnesium</keyword>
<evidence type="ECO:0000256" key="5">
    <source>
        <dbReference type="ARBA" id="ARBA00012232"/>
    </source>
</evidence>
<organism evidence="25 26">
    <name type="scientific">Candidatus Electrothrix aarhusensis</name>
    <dbReference type="NCBI Taxonomy" id="1859131"/>
    <lineage>
        <taxon>Bacteria</taxon>
        <taxon>Pseudomonadati</taxon>
        <taxon>Thermodesulfobacteriota</taxon>
        <taxon>Desulfobulbia</taxon>
        <taxon>Desulfobulbales</taxon>
        <taxon>Desulfobulbaceae</taxon>
        <taxon>Candidatus Electrothrix</taxon>
    </lineage>
</organism>
<dbReference type="Pfam" id="PF00391">
    <property type="entry name" value="PEP-utilizers"/>
    <property type="match status" value="1"/>
</dbReference>
<keyword evidence="7 16" id="KW-0813">Transport</keyword>
<dbReference type="Pfam" id="PF05524">
    <property type="entry name" value="PEP-utilisers_N"/>
    <property type="match status" value="1"/>
</dbReference>
<evidence type="ECO:0000256" key="1">
    <source>
        <dbReference type="ARBA" id="ARBA00000683"/>
    </source>
</evidence>
<evidence type="ECO:0000313" key="26">
    <source>
        <dbReference type="Proteomes" id="UP000287853"/>
    </source>
</evidence>
<feature type="binding site" evidence="19">
    <location>
        <position position="461"/>
    </location>
    <ligand>
        <name>Mg(2+)</name>
        <dbReference type="ChEBI" id="CHEBI:18420"/>
    </ligand>
</feature>
<dbReference type="AlphaFoldDB" id="A0A3S3QNS2"/>
<evidence type="ECO:0000259" key="24">
    <source>
        <dbReference type="Pfam" id="PF05524"/>
    </source>
</evidence>
<feature type="binding site" evidence="18">
    <location>
        <position position="321"/>
    </location>
    <ligand>
        <name>phosphoenolpyruvate</name>
        <dbReference type="ChEBI" id="CHEBI:58702"/>
    </ligand>
</feature>
<feature type="region of interest" description="Disordered" evidence="21">
    <location>
        <begin position="1"/>
        <end position="27"/>
    </location>
</feature>
<keyword evidence="10 16" id="KW-0808">Transferase</keyword>
<feature type="domain" description="Phosphotransferase system enzyme I N-terminal" evidence="24">
    <location>
        <begin position="30"/>
        <end position="151"/>
    </location>
</feature>
<dbReference type="PANTHER" id="PTHR46244:SF6">
    <property type="entry name" value="PHOSPHOENOLPYRUVATE-PROTEIN PHOSPHOTRANSFERASE"/>
    <property type="match status" value="1"/>
</dbReference>
<evidence type="ECO:0000256" key="11">
    <source>
        <dbReference type="ARBA" id="ARBA00022683"/>
    </source>
</evidence>